<dbReference type="InterPro" id="IPR029062">
    <property type="entry name" value="Class_I_gatase-like"/>
</dbReference>
<dbReference type="SUPFAM" id="SSF52317">
    <property type="entry name" value="Class I glutamine amidotransferase-like"/>
    <property type="match status" value="1"/>
</dbReference>
<dbReference type="InterPro" id="IPR017926">
    <property type="entry name" value="GATASE"/>
</dbReference>
<dbReference type="Proteomes" id="UP000655759">
    <property type="component" value="Unassembled WGS sequence"/>
</dbReference>
<dbReference type="PANTHER" id="PTHR42695:SF5">
    <property type="entry name" value="GLUTAMINE AMIDOTRANSFERASE YLR126C-RELATED"/>
    <property type="match status" value="1"/>
</dbReference>
<proteinExistence type="predicted"/>
<dbReference type="Pfam" id="PF00117">
    <property type="entry name" value="GATase"/>
    <property type="match status" value="1"/>
</dbReference>
<accession>A0A812F0B0</accession>
<reference evidence="2" key="1">
    <citation type="submission" date="2021-02" db="EMBL/GenBank/DDBJ databases">
        <authorList>
            <person name="Han P."/>
        </authorList>
    </citation>
    <scope>NUCLEOTIDE SEQUENCE</scope>
    <source>
        <strain evidence="2">Candidatus Nitrosotenuis uzonensis 5A</strain>
    </source>
</reference>
<dbReference type="EMBL" id="CAJNAQ010000002">
    <property type="protein sequence ID" value="CAE6488667.1"/>
    <property type="molecule type" value="Genomic_DNA"/>
</dbReference>
<dbReference type="PANTHER" id="PTHR42695">
    <property type="entry name" value="GLUTAMINE AMIDOTRANSFERASE YLR126C-RELATED"/>
    <property type="match status" value="1"/>
</dbReference>
<dbReference type="PRINTS" id="PR00097">
    <property type="entry name" value="ANTSNTHASEII"/>
</dbReference>
<name>A0A812F0B0_9ARCH</name>
<dbReference type="PROSITE" id="PS51273">
    <property type="entry name" value="GATASE_TYPE_1"/>
    <property type="match status" value="1"/>
</dbReference>
<organism evidence="2 3">
    <name type="scientific">Candidatus Nitrosotenuis uzonensis</name>
    <dbReference type="NCBI Taxonomy" id="1407055"/>
    <lineage>
        <taxon>Archaea</taxon>
        <taxon>Nitrososphaerota</taxon>
        <taxon>Candidatus Nitrosotenuis</taxon>
    </lineage>
</organism>
<sequence>MLNICVLLLVDNGSVFTGNIAEFLALKKIKFQLVPFDRLYEDDFAKFNSFILSGRRTNNQHMNAINSKLINHSIYEKKPLLGICYGAEILALTVGGTIRKMNAVQKGPGTIKTIRENPLCSGMINVYQSHSYEISQLGKHLVHLGESANCRYELIQYKDSEIFGTQFHPEMTDDGLKIIENFASLISFNTK</sequence>
<feature type="domain" description="Glutamine amidotransferase" evidence="1">
    <location>
        <begin position="8"/>
        <end position="182"/>
    </location>
</feature>
<keyword evidence="2" id="KW-0315">Glutamine amidotransferase</keyword>
<gene>
    <name evidence="2" type="ORF">NUZ5A_20491</name>
</gene>
<evidence type="ECO:0000259" key="1">
    <source>
        <dbReference type="Pfam" id="PF00117"/>
    </source>
</evidence>
<dbReference type="Gene3D" id="3.40.50.880">
    <property type="match status" value="1"/>
</dbReference>
<evidence type="ECO:0000313" key="2">
    <source>
        <dbReference type="EMBL" id="CAE6488667.1"/>
    </source>
</evidence>
<comment type="caution">
    <text evidence="2">The sequence shown here is derived from an EMBL/GenBank/DDBJ whole genome shotgun (WGS) entry which is preliminary data.</text>
</comment>
<dbReference type="GO" id="GO:0016740">
    <property type="term" value="F:transferase activity"/>
    <property type="evidence" value="ECO:0007669"/>
    <property type="project" value="UniProtKB-KW"/>
</dbReference>
<dbReference type="AlphaFoldDB" id="A0A812F0B0"/>
<evidence type="ECO:0000313" key="3">
    <source>
        <dbReference type="Proteomes" id="UP000655759"/>
    </source>
</evidence>
<protein>
    <submittedName>
        <fullName evidence="2">Putative glutamine amidotransferase class-I</fullName>
    </submittedName>
</protein>
<dbReference type="InterPro" id="IPR044992">
    <property type="entry name" value="ChyE-like"/>
</dbReference>
<dbReference type="GO" id="GO:0005829">
    <property type="term" value="C:cytosol"/>
    <property type="evidence" value="ECO:0007669"/>
    <property type="project" value="TreeGrafter"/>
</dbReference>
<keyword evidence="2" id="KW-0808">Transferase</keyword>